<dbReference type="RefSeq" id="WP_153289974.1">
    <property type="nucleotide sequence ID" value="NZ_CP045643.1"/>
</dbReference>
<dbReference type="Proteomes" id="UP000326179">
    <property type="component" value="Chromosome"/>
</dbReference>
<evidence type="ECO:0000313" key="1">
    <source>
        <dbReference type="EMBL" id="QFZ75719.1"/>
    </source>
</evidence>
<accession>A0A5Q0LGX7</accession>
<name>A0A5Q0LGX7_9ACTN</name>
<reference evidence="1 2" key="1">
    <citation type="submission" date="2019-10" db="EMBL/GenBank/DDBJ databases">
        <title>A novel species.</title>
        <authorList>
            <person name="Gao J."/>
        </authorList>
    </citation>
    <scope>NUCLEOTIDE SEQUENCE [LARGE SCALE GENOMIC DNA]</scope>
    <source>
        <strain evidence="1 2">QMT-28</strain>
    </source>
</reference>
<organism evidence="1 2">
    <name type="scientific">Streptomyces fagopyri</name>
    <dbReference type="NCBI Taxonomy" id="2662397"/>
    <lineage>
        <taxon>Bacteria</taxon>
        <taxon>Bacillati</taxon>
        <taxon>Actinomycetota</taxon>
        <taxon>Actinomycetes</taxon>
        <taxon>Kitasatosporales</taxon>
        <taxon>Streptomycetaceae</taxon>
        <taxon>Streptomyces</taxon>
    </lineage>
</organism>
<sequence>MTTHPIPLRRLALDRLVKDAGGSALPDDVPDEPHFSELLDECAGLLNAITFTKKTDGAVAQATFGAHPLVTYDPAHSSQRPTTDDAPFRTASILHEIMHVSVDLLYRKPDDPTEAVYWRSVNFHHSTAPAAAFARQTTTVCANLEKIAARATADPKVDAALRAHVDRRIEYGLATPNVHYDTVLLDLLVYLRLKGHTGKDTLFGYLTRLSQEALDRRTDPKGGPVPAAAAT</sequence>
<dbReference type="EMBL" id="CP045643">
    <property type="protein sequence ID" value="QFZ75719.1"/>
    <property type="molecule type" value="Genomic_DNA"/>
</dbReference>
<dbReference type="KEGG" id="sfy:GFH48_22825"/>
<evidence type="ECO:0000313" key="2">
    <source>
        <dbReference type="Proteomes" id="UP000326179"/>
    </source>
</evidence>
<dbReference type="AlphaFoldDB" id="A0A5Q0LGX7"/>
<protein>
    <submittedName>
        <fullName evidence="1">Uncharacterized protein</fullName>
    </submittedName>
</protein>
<gene>
    <name evidence="1" type="ORF">GFH48_22825</name>
</gene>
<keyword evidence="2" id="KW-1185">Reference proteome</keyword>
<proteinExistence type="predicted"/>